<dbReference type="PROSITE" id="PS00086">
    <property type="entry name" value="CYTOCHROME_P450"/>
    <property type="match status" value="1"/>
</dbReference>
<feature type="binding site" description="axial binding residue" evidence="13">
    <location>
        <position position="403"/>
    </location>
    <ligand>
        <name>heme</name>
        <dbReference type="ChEBI" id="CHEBI:30413"/>
    </ligand>
    <ligandPart>
        <name>Fe</name>
        <dbReference type="ChEBI" id="CHEBI:18248"/>
    </ligandPart>
</feature>
<dbReference type="GO" id="GO:0016705">
    <property type="term" value="F:oxidoreductase activity, acting on paired donors, with incorporation or reduction of molecular oxygen"/>
    <property type="evidence" value="ECO:0007669"/>
    <property type="project" value="InterPro"/>
</dbReference>
<keyword evidence="5 13" id="KW-0349">Heme</keyword>
<reference evidence="16 17" key="1">
    <citation type="submission" date="2016-07" db="EMBL/GenBank/DDBJ databases">
        <title>Draft genome of the white-rot fungus Obba rivulosa 3A-2.</title>
        <authorList>
            <consortium name="DOE Joint Genome Institute"/>
            <person name="Miettinen O."/>
            <person name="Riley R."/>
            <person name="Acob R."/>
            <person name="Barry K."/>
            <person name="Cullen D."/>
            <person name="De Vries R."/>
            <person name="Hainaut M."/>
            <person name="Hatakka A."/>
            <person name="Henrissat B."/>
            <person name="Hilden K."/>
            <person name="Kuo R."/>
            <person name="Labutti K."/>
            <person name="Lipzen A."/>
            <person name="Makela M.R."/>
            <person name="Sandor L."/>
            <person name="Spatafora J.W."/>
            <person name="Grigoriev I.V."/>
            <person name="Hibbett D.S."/>
        </authorList>
    </citation>
    <scope>NUCLEOTIDE SEQUENCE [LARGE SCALE GENOMIC DNA]</scope>
    <source>
        <strain evidence="16 17">3A-2</strain>
    </source>
</reference>
<gene>
    <name evidence="16" type="ORF">OBBRIDRAFT_811251</name>
</gene>
<keyword evidence="12" id="KW-0472">Membrane</keyword>
<dbReference type="InterPro" id="IPR001128">
    <property type="entry name" value="Cyt_P450"/>
</dbReference>
<evidence type="ECO:0000256" key="3">
    <source>
        <dbReference type="ARBA" id="ARBA00005179"/>
    </source>
</evidence>
<dbReference type="PRINTS" id="PR00463">
    <property type="entry name" value="EP450I"/>
</dbReference>
<keyword evidence="7 13" id="KW-0479">Metal-binding</keyword>
<evidence type="ECO:0000256" key="10">
    <source>
        <dbReference type="ARBA" id="ARBA00023004"/>
    </source>
</evidence>
<dbReference type="AlphaFoldDB" id="A0A8E2B340"/>
<evidence type="ECO:0000256" key="12">
    <source>
        <dbReference type="ARBA" id="ARBA00023136"/>
    </source>
</evidence>
<dbReference type="SUPFAM" id="SSF48264">
    <property type="entry name" value="Cytochrome P450"/>
    <property type="match status" value="1"/>
</dbReference>
<evidence type="ECO:0000313" key="17">
    <source>
        <dbReference type="Proteomes" id="UP000250043"/>
    </source>
</evidence>
<dbReference type="InterPro" id="IPR036396">
    <property type="entry name" value="Cyt_P450_sf"/>
</dbReference>
<organism evidence="16 17">
    <name type="scientific">Obba rivulosa</name>
    <dbReference type="NCBI Taxonomy" id="1052685"/>
    <lineage>
        <taxon>Eukaryota</taxon>
        <taxon>Fungi</taxon>
        <taxon>Dikarya</taxon>
        <taxon>Basidiomycota</taxon>
        <taxon>Agaricomycotina</taxon>
        <taxon>Agaricomycetes</taxon>
        <taxon>Polyporales</taxon>
        <taxon>Gelatoporiaceae</taxon>
        <taxon>Obba</taxon>
    </lineage>
</organism>
<evidence type="ECO:0000256" key="8">
    <source>
        <dbReference type="ARBA" id="ARBA00022989"/>
    </source>
</evidence>
<evidence type="ECO:0000256" key="2">
    <source>
        <dbReference type="ARBA" id="ARBA00004370"/>
    </source>
</evidence>
<feature type="chain" id="PRO_5033986665" evidence="15">
    <location>
        <begin position="22"/>
        <end position="447"/>
    </location>
</feature>
<name>A0A8E2B340_9APHY</name>
<accession>A0A8E2B340</accession>
<comment type="similarity">
    <text evidence="4 14">Belongs to the cytochrome P450 family.</text>
</comment>
<dbReference type="GO" id="GO:0004497">
    <property type="term" value="F:monooxygenase activity"/>
    <property type="evidence" value="ECO:0007669"/>
    <property type="project" value="UniProtKB-KW"/>
</dbReference>
<dbReference type="Pfam" id="PF00067">
    <property type="entry name" value="p450"/>
    <property type="match status" value="2"/>
</dbReference>
<dbReference type="GO" id="GO:0005506">
    <property type="term" value="F:iron ion binding"/>
    <property type="evidence" value="ECO:0007669"/>
    <property type="project" value="InterPro"/>
</dbReference>
<comment type="pathway">
    <text evidence="3">Secondary metabolite biosynthesis.</text>
</comment>
<protein>
    <submittedName>
        <fullName evidence="16">Cytochrome P450</fullName>
    </submittedName>
</protein>
<evidence type="ECO:0000256" key="4">
    <source>
        <dbReference type="ARBA" id="ARBA00010617"/>
    </source>
</evidence>
<dbReference type="InterPro" id="IPR050364">
    <property type="entry name" value="Cytochrome_P450_fung"/>
</dbReference>
<dbReference type="Gene3D" id="1.10.630.10">
    <property type="entry name" value="Cytochrome P450"/>
    <property type="match status" value="1"/>
</dbReference>
<dbReference type="PANTHER" id="PTHR46300:SF2">
    <property type="entry name" value="CYTOCHROME P450 MONOOXYGENASE ALNH-RELATED"/>
    <property type="match status" value="1"/>
</dbReference>
<evidence type="ECO:0000256" key="7">
    <source>
        <dbReference type="ARBA" id="ARBA00022723"/>
    </source>
</evidence>
<evidence type="ECO:0000256" key="14">
    <source>
        <dbReference type="RuleBase" id="RU000461"/>
    </source>
</evidence>
<dbReference type="InterPro" id="IPR017972">
    <property type="entry name" value="Cyt_P450_CS"/>
</dbReference>
<proteinExistence type="inferred from homology"/>
<evidence type="ECO:0000256" key="9">
    <source>
        <dbReference type="ARBA" id="ARBA00023002"/>
    </source>
</evidence>
<dbReference type="InterPro" id="IPR002401">
    <property type="entry name" value="Cyt_P450_E_grp-I"/>
</dbReference>
<keyword evidence="15" id="KW-0732">Signal</keyword>
<keyword evidence="11 14" id="KW-0503">Monooxygenase</keyword>
<dbReference type="PRINTS" id="PR00385">
    <property type="entry name" value="P450"/>
</dbReference>
<evidence type="ECO:0000256" key="1">
    <source>
        <dbReference type="ARBA" id="ARBA00001971"/>
    </source>
</evidence>
<evidence type="ECO:0000313" key="16">
    <source>
        <dbReference type="EMBL" id="OCH93179.1"/>
    </source>
</evidence>
<comment type="cofactor">
    <cofactor evidence="1 13">
        <name>heme</name>
        <dbReference type="ChEBI" id="CHEBI:30413"/>
    </cofactor>
</comment>
<keyword evidence="9 14" id="KW-0560">Oxidoreductase</keyword>
<evidence type="ECO:0000256" key="15">
    <source>
        <dbReference type="SAM" id="SignalP"/>
    </source>
</evidence>
<feature type="signal peptide" evidence="15">
    <location>
        <begin position="1"/>
        <end position="21"/>
    </location>
</feature>
<sequence>MPFAGLIVLALFALCVTHLWSSKLSSKAKRYPPGPFRHPLVGHSLQVPTIKTWRYFERLAHTYGSIFRLSLAGDNVIILSDPGDAEELVSSSNYFRIYYSNNIYLGRRSRNYSSRPPLVYAGKYQSNNKRMVLLPYGETLKKQRAAFHQMLQPRMVGGYETIQELESLKLLHDMLTRPSDAGRHCQRYSASLAFYLAYGKRLGDDGADLDGVLNVLSNFTKDTYPGTHMVDTFPILDILPDFLLPRLVLEVKQRMDSGEMNLECFDLEDLSYVAGTAFEAGTDSAAATVQWFLIAMRLFPDTTKQAQAELDTVLGADAKTIPSFAHMPELRYCAALVKEVFRWRPAAPVDFPHYSEIEDEYKGFTIDAKTMHHDKTRYPSPAEFDPERFLKRHYSFGFGRRKCPGQYMATKSIWLAITRLMWHLKLYLLPTRRAGPFQLIPTAAHPE</sequence>
<comment type="subcellular location">
    <subcellularLocation>
        <location evidence="2">Membrane</location>
    </subcellularLocation>
</comment>
<keyword evidence="6" id="KW-0812">Transmembrane</keyword>
<dbReference type="OrthoDB" id="1055148at2759"/>
<dbReference type="EMBL" id="KV722358">
    <property type="protein sequence ID" value="OCH93179.1"/>
    <property type="molecule type" value="Genomic_DNA"/>
</dbReference>
<keyword evidence="8" id="KW-1133">Transmembrane helix</keyword>
<dbReference type="Proteomes" id="UP000250043">
    <property type="component" value="Unassembled WGS sequence"/>
</dbReference>
<dbReference type="PANTHER" id="PTHR46300">
    <property type="entry name" value="P450, PUTATIVE (EUROFUNG)-RELATED-RELATED"/>
    <property type="match status" value="1"/>
</dbReference>
<keyword evidence="17" id="KW-1185">Reference proteome</keyword>
<dbReference type="GO" id="GO:0020037">
    <property type="term" value="F:heme binding"/>
    <property type="evidence" value="ECO:0007669"/>
    <property type="project" value="InterPro"/>
</dbReference>
<evidence type="ECO:0000256" key="11">
    <source>
        <dbReference type="ARBA" id="ARBA00023033"/>
    </source>
</evidence>
<evidence type="ECO:0000256" key="13">
    <source>
        <dbReference type="PIRSR" id="PIRSR602401-1"/>
    </source>
</evidence>
<dbReference type="GO" id="GO:0016020">
    <property type="term" value="C:membrane"/>
    <property type="evidence" value="ECO:0007669"/>
    <property type="project" value="UniProtKB-SubCell"/>
</dbReference>
<evidence type="ECO:0000256" key="6">
    <source>
        <dbReference type="ARBA" id="ARBA00022692"/>
    </source>
</evidence>
<evidence type="ECO:0000256" key="5">
    <source>
        <dbReference type="ARBA" id="ARBA00022617"/>
    </source>
</evidence>
<keyword evidence="10 13" id="KW-0408">Iron</keyword>